<dbReference type="PANTHER" id="PTHR13421">
    <property type="entry name" value="SNRNA-ACTIVATING PROTEIN COMPLEX SUBUNIT 3"/>
    <property type="match status" value="1"/>
</dbReference>
<dbReference type="Proteomes" id="UP001152562">
    <property type="component" value="Unassembled WGS sequence"/>
</dbReference>
<proteinExistence type="inferred from homology"/>
<evidence type="ECO:0000313" key="12">
    <source>
        <dbReference type="Proteomes" id="UP001152562"/>
    </source>
</evidence>
<dbReference type="GO" id="GO:0001046">
    <property type="term" value="F:core promoter sequence-specific DNA binding"/>
    <property type="evidence" value="ECO:0007669"/>
    <property type="project" value="TreeGrafter"/>
</dbReference>
<evidence type="ECO:0000256" key="10">
    <source>
        <dbReference type="ARBA" id="ARBA00029606"/>
    </source>
</evidence>
<comment type="subunit">
    <text evidence="9">Part of the SNAPc complex composed of 5 subunits: SNAPC1, SNAPC2, SNAPC3, SNAPC4 and SNAPC5. SNAPC3 interacts with SNAPC1.</text>
</comment>
<dbReference type="EMBL" id="CALOZG010000004">
    <property type="protein sequence ID" value="CAH4020659.1"/>
    <property type="molecule type" value="Genomic_DNA"/>
</dbReference>
<comment type="subcellular location">
    <subcellularLocation>
        <location evidence="1">Nucleus</location>
    </subcellularLocation>
</comment>
<sequence length="439" mass="50771">MASMPHDDKSEKTLKRDQESIQHNLNKFLKPDFCENQEAKIRNLYAKDEGPHWRNVTSSSVTKSLITKNLPKIFQHLPICTQSTSRGDIELELEQQIVSFVGNIDDEEYDKLVEFCDPKHLETGHELKMSMSLPTSKSSAMNSCYNPQASSCLHFCKNLMFRKEIDKKNCYSRKLKYRTVCLIPPPEDADEPDNELLQPGKDLIYRVRIYRPFPYSYSAKTTVRHSLLMSEIMMLGQQPLWALRDHIYCLNDVSTGIDVSENPDDIPSTSAKELFPSSFMFINNVFYVDERKGCSDITLELREWAAARNMGTFPSHSMDVKLEDIKIRLGHPDVYVHLGDCEHPFTFSEVRLGHPRDPLRRQSYPFVSQVGLSQVIYCSICSEHSTKWVVKDCDMVPFDPTYFCDTCFRLYLYKDGKKACPFKAYVYKGNEMSVLKPRH</sequence>
<dbReference type="GO" id="GO:0005634">
    <property type="term" value="C:nucleus"/>
    <property type="evidence" value="ECO:0007669"/>
    <property type="project" value="UniProtKB-SubCell"/>
</dbReference>
<evidence type="ECO:0000256" key="8">
    <source>
        <dbReference type="ARBA" id="ARBA00025193"/>
    </source>
</evidence>
<keyword evidence="12" id="KW-1185">Reference proteome</keyword>
<dbReference type="Pfam" id="PF12251">
    <property type="entry name" value="SNAPC3"/>
    <property type="match status" value="1"/>
</dbReference>
<dbReference type="GO" id="GO:0042795">
    <property type="term" value="P:snRNA transcription by RNA polymerase II"/>
    <property type="evidence" value="ECO:0007669"/>
    <property type="project" value="TreeGrafter"/>
</dbReference>
<evidence type="ECO:0000256" key="6">
    <source>
        <dbReference type="ARBA" id="ARBA00023163"/>
    </source>
</evidence>
<dbReference type="AlphaFoldDB" id="A0A9P0X6L7"/>
<evidence type="ECO:0000256" key="7">
    <source>
        <dbReference type="ARBA" id="ARBA00023242"/>
    </source>
</evidence>
<organism evidence="11 12">
    <name type="scientific">Pieris brassicae</name>
    <name type="common">White butterfly</name>
    <name type="synonym">Large white butterfly</name>
    <dbReference type="NCBI Taxonomy" id="7116"/>
    <lineage>
        <taxon>Eukaryota</taxon>
        <taxon>Metazoa</taxon>
        <taxon>Ecdysozoa</taxon>
        <taxon>Arthropoda</taxon>
        <taxon>Hexapoda</taxon>
        <taxon>Insecta</taxon>
        <taxon>Pterygota</taxon>
        <taxon>Neoptera</taxon>
        <taxon>Endopterygota</taxon>
        <taxon>Lepidoptera</taxon>
        <taxon>Glossata</taxon>
        <taxon>Ditrysia</taxon>
        <taxon>Papilionoidea</taxon>
        <taxon>Pieridae</taxon>
        <taxon>Pierinae</taxon>
        <taxon>Pieris</taxon>
    </lineage>
</organism>
<evidence type="ECO:0000256" key="4">
    <source>
        <dbReference type="ARBA" id="ARBA00023015"/>
    </source>
</evidence>
<protein>
    <recommendedName>
        <fullName evidence="3">snRNA-activating protein complex subunit 3</fullName>
    </recommendedName>
    <alternativeName>
        <fullName evidence="10">Small nuclear RNA-activating complex polypeptide 3</fullName>
    </alternativeName>
</protein>
<keyword evidence="7" id="KW-0539">Nucleus</keyword>
<dbReference type="GO" id="GO:0003681">
    <property type="term" value="F:bent DNA binding"/>
    <property type="evidence" value="ECO:0007669"/>
    <property type="project" value="TreeGrafter"/>
</dbReference>
<evidence type="ECO:0000256" key="2">
    <source>
        <dbReference type="ARBA" id="ARBA00010410"/>
    </source>
</evidence>
<dbReference type="PANTHER" id="PTHR13421:SF16">
    <property type="entry name" value="SNRNA-ACTIVATING PROTEIN COMPLEX SUBUNIT 3"/>
    <property type="match status" value="1"/>
</dbReference>
<dbReference type="GO" id="GO:0001006">
    <property type="term" value="F:RNA polymerase III type 3 promoter sequence-specific DNA binding"/>
    <property type="evidence" value="ECO:0007669"/>
    <property type="project" value="TreeGrafter"/>
</dbReference>
<dbReference type="GO" id="GO:0000978">
    <property type="term" value="F:RNA polymerase II cis-regulatory region sequence-specific DNA binding"/>
    <property type="evidence" value="ECO:0007669"/>
    <property type="project" value="TreeGrafter"/>
</dbReference>
<evidence type="ECO:0000256" key="9">
    <source>
        <dbReference type="ARBA" id="ARBA00025958"/>
    </source>
</evidence>
<keyword evidence="5" id="KW-0238">DNA-binding</keyword>
<dbReference type="GO" id="GO:0019185">
    <property type="term" value="C:snRNA-activating protein complex"/>
    <property type="evidence" value="ECO:0007669"/>
    <property type="project" value="TreeGrafter"/>
</dbReference>
<comment type="function">
    <text evidence="8">Part of the SNAPc complex required for the transcription of both RNA polymerase II and III small-nuclear RNA genes. Binds to the proximal sequence element (PSE), a non-TATA-box basal promoter element common to these 2 types of genes. Recruits TBP and BRF2 to the U6 snRNA TATA box.</text>
</comment>
<name>A0A9P0X6L7_PIEBR</name>
<dbReference type="InterPro" id="IPR022042">
    <property type="entry name" value="snRNA-activating_su3"/>
</dbReference>
<accession>A0A9P0X6L7</accession>
<evidence type="ECO:0000256" key="3">
    <source>
        <dbReference type="ARBA" id="ARBA00013634"/>
    </source>
</evidence>
<dbReference type="GO" id="GO:0042796">
    <property type="term" value="P:snRNA transcription by RNA polymerase III"/>
    <property type="evidence" value="ECO:0007669"/>
    <property type="project" value="TreeGrafter"/>
</dbReference>
<evidence type="ECO:0000313" key="11">
    <source>
        <dbReference type="EMBL" id="CAH4020659.1"/>
    </source>
</evidence>
<keyword evidence="6" id="KW-0804">Transcription</keyword>
<evidence type="ECO:0000256" key="5">
    <source>
        <dbReference type="ARBA" id="ARBA00023125"/>
    </source>
</evidence>
<comment type="caution">
    <text evidence="11">The sequence shown here is derived from an EMBL/GenBank/DDBJ whole genome shotgun (WGS) entry which is preliminary data.</text>
</comment>
<keyword evidence="4" id="KW-0805">Transcription regulation</keyword>
<gene>
    <name evidence="11" type="ORF">PIBRA_LOCUS3801</name>
</gene>
<comment type="similarity">
    <text evidence="2">Belongs to the SNAPC3/SRD2 family.</text>
</comment>
<evidence type="ECO:0000256" key="1">
    <source>
        <dbReference type="ARBA" id="ARBA00004123"/>
    </source>
</evidence>
<reference evidence="11" key="1">
    <citation type="submission" date="2022-05" db="EMBL/GenBank/DDBJ databases">
        <authorList>
            <person name="Okamura Y."/>
        </authorList>
    </citation>
    <scope>NUCLEOTIDE SEQUENCE</scope>
</reference>